<keyword evidence="3" id="KW-1185">Reference proteome</keyword>
<protein>
    <recommendedName>
        <fullName evidence="1">NYN domain-containing protein</fullName>
    </recommendedName>
</protein>
<dbReference type="Pfam" id="PF01936">
    <property type="entry name" value="NYN"/>
    <property type="match status" value="1"/>
</dbReference>
<proteinExistence type="predicted"/>
<accession>F7XN31</accession>
<organism evidence="2 3">
    <name type="scientific">Methanosalsum zhilinae (strain DSM 4017 / NBRC 107636 / OCM 62 / WeN5)</name>
    <name type="common">Methanohalophilus zhilinae</name>
    <dbReference type="NCBI Taxonomy" id="679901"/>
    <lineage>
        <taxon>Archaea</taxon>
        <taxon>Methanobacteriati</taxon>
        <taxon>Methanobacteriota</taxon>
        <taxon>Stenosarchaea group</taxon>
        <taxon>Methanomicrobia</taxon>
        <taxon>Methanosarcinales</taxon>
        <taxon>Methanosarcinaceae</taxon>
        <taxon>Methanosalsum</taxon>
    </lineage>
</organism>
<dbReference type="EMBL" id="CP002101">
    <property type="protein sequence ID" value="AEH61143.1"/>
    <property type="molecule type" value="Genomic_DNA"/>
</dbReference>
<evidence type="ECO:0000313" key="3">
    <source>
        <dbReference type="Proteomes" id="UP000006622"/>
    </source>
</evidence>
<dbReference type="GO" id="GO:0004540">
    <property type="term" value="F:RNA nuclease activity"/>
    <property type="evidence" value="ECO:0007669"/>
    <property type="project" value="InterPro"/>
</dbReference>
<feature type="domain" description="NYN" evidence="1">
    <location>
        <begin position="10"/>
        <end position="158"/>
    </location>
</feature>
<dbReference type="Proteomes" id="UP000006622">
    <property type="component" value="Chromosome"/>
</dbReference>
<dbReference type="RefSeq" id="WP_013898580.1">
    <property type="nucleotide sequence ID" value="NC_015676.1"/>
</dbReference>
<evidence type="ECO:0000259" key="1">
    <source>
        <dbReference type="Pfam" id="PF01936"/>
    </source>
</evidence>
<dbReference type="STRING" id="679901.Mzhil_1289"/>
<reference evidence="2" key="1">
    <citation type="submission" date="2010-07" db="EMBL/GenBank/DDBJ databases">
        <title>The complete genome of Methanosalsum zhilinae DSM 4017.</title>
        <authorList>
            <consortium name="US DOE Joint Genome Institute (JGI-PGF)"/>
            <person name="Lucas S."/>
            <person name="Copeland A."/>
            <person name="Lapidus A."/>
            <person name="Glavina del Rio T."/>
            <person name="Dalin E."/>
            <person name="Tice H."/>
            <person name="Bruce D."/>
            <person name="Goodwin L."/>
            <person name="Pitluck S."/>
            <person name="Kyrpides N."/>
            <person name="Mavromatis K."/>
            <person name="Ovchinnikova G."/>
            <person name="Daligault H."/>
            <person name="Detter J.C."/>
            <person name="Han C."/>
            <person name="Tapia R."/>
            <person name="Larimer F."/>
            <person name="Land M."/>
            <person name="Hauser L."/>
            <person name="Markowitz V."/>
            <person name="Cheng J.-F."/>
            <person name="Hugenholtz P."/>
            <person name="Woyke T."/>
            <person name="Wu D."/>
            <person name="Spring S."/>
            <person name="Schueler E."/>
            <person name="Brambilla E."/>
            <person name="Klenk H.-P."/>
            <person name="Eisen J.A."/>
        </authorList>
    </citation>
    <scope>NUCLEOTIDE SEQUENCE</scope>
    <source>
        <strain evidence="2">DSM 4017</strain>
    </source>
</reference>
<dbReference type="Gene3D" id="3.40.50.1010">
    <property type="entry name" value="5'-nuclease"/>
    <property type="match status" value="1"/>
</dbReference>
<dbReference type="PANTHER" id="PTHR35811">
    <property type="entry name" value="SLR1870 PROTEIN"/>
    <property type="match status" value="1"/>
</dbReference>
<dbReference type="AlphaFoldDB" id="F7XN31"/>
<dbReference type="HOGENOM" id="CLU_1507419_0_0_2"/>
<evidence type="ECO:0000313" key="2">
    <source>
        <dbReference type="EMBL" id="AEH61143.1"/>
    </source>
</evidence>
<sequence length="178" mass="20540">MASSETDGSNVAMFIDYDNINIGSHEAINTYCDFDIIVDEAKKYGHIVLSNLYLDTTRKHNRSLQYNLYLKGIKTEYAPSFEIPGGDKKSLADPMIICDMLKILYEQPHINTFFLVSGDKDFVPVVRHISMYKLQKQIVVVGIQDTTSQLMIDECAKYDNVEYLDYVTMYRLKEYFAQ</sequence>
<dbReference type="GeneID" id="10822925"/>
<dbReference type="KEGG" id="mzh:Mzhil_1289"/>
<dbReference type="PANTHER" id="PTHR35811:SF1">
    <property type="entry name" value="HTH OST-TYPE DOMAIN-CONTAINING PROTEIN"/>
    <property type="match status" value="1"/>
</dbReference>
<gene>
    <name evidence="2" type="ordered locus">Mzhil_1289</name>
</gene>
<dbReference type="OrthoDB" id="112075at2157"/>
<name>F7XN31_METZD</name>
<dbReference type="InterPro" id="IPR021139">
    <property type="entry name" value="NYN"/>
</dbReference>